<sequence>MNHYTFEKKVAVYEKTDILVVGGGPAGVAAAIAAARRGKKVTLLEQSGQLGGMGTLGNVSVFMGVGNVTGIYREIVSEALPQQAVPDDHKGSIWPQYSPFRLRHYLNEKLEKEGVRVLFHVSCAGTVTDKGQVKAVVANSREGLLAFEADVFIDCTGDGRVAIEAGADYTSGREADGMTQPMTLMFMMQNTGQPAVRQLPEGCYHYEHVSELPQGRLLHWEQSEPGNLLVNMTRVKGNGAKVEDVSFAEKESLRQAFSVADFLQRNGFENYVLSHVPGQVGVRETNQIVGHYTLTEEDILSSRRFDDVVAQTNYEIDIHNPDGKAGTDEREVKGYDIPYRCLLPQGVRGLLVAGRSISATHVAMSSMRVQATCYALGQAAGVAASIASEQGIALEHVGADDLHEALEQQNVVFLKNARK</sequence>
<keyword evidence="1" id="KW-0004">4Fe-4S</keyword>
<keyword evidence="3" id="KW-0560">Oxidoreductase</keyword>
<evidence type="ECO:0000256" key="4">
    <source>
        <dbReference type="ARBA" id="ARBA00023004"/>
    </source>
</evidence>
<dbReference type="PANTHER" id="PTHR43498">
    <property type="entry name" value="FERREDOXIN:COB-COM HETERODISULFIDE REDUCTASE SUBUNIT A"/>
    <property type="match status" value="1"/>
</dbReference>
<reference evidence="6" key="1">
    <citation type="submission" date="2023-04" db="EMBL/GenBank/DDBJ databases">
        <title>Comparative genomic analysis of Cohnella hashimotonis sp. nov., isolated from the International Space Station.</title>
        <authorList>
            <person name="Venkateswaran K."/>
            <person name="Simpson A."/>
        </authorList>
    </citation>
    <scope>NUCLEOTIDE SEQUENCE</scope>
    <source>
        <strain evidence="6">F6_2S_P_1</strain>
    </source>
</reference>
<gene>
    <name evidence="6" type="ORF">KB449_19395</name>
</gene>
<dbReference type="EMBL" id="JAGRPV010000001">
    <property type="protein sequence ID" value="MDI4647149.1"/>
    <property type="molecule type" value="Genomic_DNA"/>
</dbReference>
<evidence type="ECO:0000256" key="5">
    <source>
        <dbReference type="ARBA" id="ARBA00023014"/>
    </source>
</evidence>
<dbReference type="PRINTS" id="PR00368">
    <property type="entry name" value="FADPNR"/>
</dbReference>
<evidence type="ECO:0000313" key="7">
    <source>
        <dbReference type="Proteomes" id="UP001161691"/>
    </source>
</evidence>
<evidence type="ECO:0000313" key="6">
    <source>
        <dbReference type="EMBL" id="MDI4647149.1"/>
    </source>
</evidence>
<organism evidence="6 7">
    <name type="scientific">Cohnella hashimotonis</name>
    <dbReference type="NCBI Taxonomy" id="2826895"/>
    <lineage>
        <taxon>Bacteria</taxon>
        <taxon>Bacillati</taxon>
        <taxon>Bacillota</taxon>
        <taxon>Bacilli</taxon>
        <taxon>Bacillales</taxon>
        <taxon>Paenibacillaceae</taxon>
        <taxon>Cohnella</taxon>
    </lineage>
</organism>
<dbReference type="Gene3D" id="3.50.50.60">
    <property type="entry name" value="FAD/NAD(P)-binding domain"/>
    <property type="match status" value="1"/>
</dbReference>
<comment type="caution">
    <text evidence="6">The sequence shown here is derived from an EMBL/GenBank/DDBJ whole genome shotgun (WGS) entry which is preliminary data.</text>
</comment>
<evidence type="ECO:0000256" key="1">
    <source>
        <dbReference type="ARBA" id="ARBA00022485"/>
    </source>
</evidence>
<dbReference type="Pfam" id="PF12831">
    <property type="entry name" value="FAD_oxidored"/>
    <property type="match status" value="1"/>
</dbReference>
<proteinExistence type="predicted"/>
<dbReference type="PRINTS" id="PR00411">
    <property type="entry name" value="PNDRDTASEI"/>
</dbReference>
<keyword evidence="7" id="KW-1185">Reference proteome</keyword>
<dbReference type="RefSeq" id="WP_282909941.1">
    <property type="nucleotide sequence ID" value="NZ_JAGRPV010000001.1"/>
</dbReference>
<dbReference type="InterPro" id="IPR039650">
    <property type="entry name" value="HdrA-like"/>
</dbReference>
<dbReference type="PANTHER" id="PTHR43498:SF1">
    <property type="entry name" value="COB--COM HETERODISULFIDE REDUCTASE IRON-SULFUR SUBUNIT A"/>
    <property type="match status" value="1"/>
</dbReference>
<dbReference type="SUPFAM" id="SSF51905">
    <property type="entry name" value="FAD/NAD(P)-binding domain"/>
    <property type="match status" value="1"/>
</dbReference>
<dbReference type="Proteomes" id="UP001161691">
    <property type="component" value="Unassembled WGS sequence"/>
</dbReference>
<keyword evidence="4" id="KW-0408">Iron</keyword>
<accession>A0ABT6TJX7</accession>
<evidence type="ECO:0000256" key="3">
    <source>
        <dbReference type="ARBA" id="ARBA00023002"/>
    </source>
</evidence>
<dbReference type="InterPro" id="IPR036188">
    <property type="entry name" value="FAD/NAD-bd_sf"/>
</dbReference>
<keyword evidence="5" id="KW-0411">Iron-sulfur</keyword>
<evidence type="ECO:0000256" key="2">
    <source>
        <dbReference type="ARBA" id="ARBA00022723"/>
    </source>
</evidence>
<name>A0ABT6TJX7_9BACL</name>
<keyword evidence="2" id="KW-0479">Metal-binding</keyword>
<protein>
    <submittedName>
        <fullName evidence="6">FAD-dependent oxidoreductase</fullName>
    </submittedName>
</protein>